<dbReference type="PROSITE" id="PS00675">
    <property type="entry name" value="SIGMA54_INTERACT_1"/>
    <property type="match status" value="1"/>
</dbReference>
<keyword evidence="1" id="KW-0547">Nucleotide-binding</keyword>
<dbReference type="FunFam" id="3.40.50.300:FF:000006">
    <property type="entry name" value="DNA-binding transcriptional regulator NtrC"/>
    <property type="match status" value="1"/>
</dbReference>
<dbReference type="GO" id="GO:0005524">
    <property type="term" value="F:ATP binding"/>
    <property type="evidence" value="ECO:0007669"/>
    <property type="project" value="UniProtKB-KW"/>
</dbReference>
<dbReference type="PROSITE" id="PS00676">
    <property type="entry name" value="SIGMA54_INTERACT_2"/>
    <property type="match status" value="1"/>
</dbReference>
<sequence>MVDFTPLQNTLLADLTGELPTAVRLQRLVVSLREVFACSAVVLLRLDGDNLRPQAAVGLSHEALGRSFVVARHPRLALIMEQRAPVQFPAHSELPDPYDGLLQHSPDEPLPVHDCMGMSLVVDGRTWGAVTLDALRPGTFDRRAGERLQRYGLLIEAALRTCRLENEIRSLRLVRTDPGEEGDEAAGMILGDSPILTQLLDELGVVAESELPVLLQGETGVGKELFARWLHAHSPRARKPLVYVNCAALPETLAESELFGHVRGAFSGATQDRPGRFEAANGGTLFLDEIGELPLSIQAKLLRALQNGEIQRLGSDRTRHVDVRVITATNRRLWEEVREGRFRADLYHRLSVYPVHIPPLRERGRDILLLAGHFLELNRARLGLRCLRLAADAEEALLGYCWPGNVRELEHVISRAALKVLSQAESRTALLSIGASWLGLEGPVSLPASTPAAPRPVASESLQQSVDRYQRELIRNALSEHGGKWAATARTLSVDPSNLRKLARRLNLL</sequence>
<dbReference type="SMART" id="SM00382">
    <property type="entry name" value="AAA"/>
    <property type="match status" value="1"/>
</dbReference>
<feature type="domain" description="Sigma-54 factor interaction" evidence="6">
    <location>
        <begin position="189"/>
        <end position="418"/>
    </location>
</feature>
<dbReference type="PROSITE" id="PS00688">
    <property type="entry name" value="SIGMA54_INTERACT_3"/>
    <property type="match status" value="1"/>
</dbReference>
<dbReference type="GO" id="GO:0003677">
    <property type="term" value="F:DNA binding"/>
    <property type="evidence" value="ECO:0007669"/>
    <property type="project" value="UniProtKB-KW"/>
</dbReference>
<proteinExistence type="predicted"/>
<dbReference type="SUPFAM" id="SSF52540">
    <property type="entry name" value="P-loop containing nucleoside triphosphate hydrolases"/>
    <property type="match status" value="1"/>
</dbReference>
<dbReference type="Pfam" id="PF00158">
    <property type="entry name" value="Sigma54_activat"/>
    <property type="match status" value="1"/>
</dbReference>
<dbReference type="Gene3D" id="1.10.10.60">
    <property type="entry name" value="Homeodomain-like"/>
    <property type="match status" value="1"/>
</dbReference>
<dbReference type="InterPro" id="IPR025943">
    <property type="entry name" value="Sigma_54_int_dom_ATP-bd_2"/>
</dbReference>
<dbReference type="InterPro" id="IPR058031">
    <property type="entry name" value="AAA_lid_NorR"/>
</dbReference>
<keyword evidence="2" id="KW-0067">ATP-binding</keyword>
<dbReference type="InterPro" id="IPR027417">
    <property type="entry name" value="P-loop_NTPase"/>
</dbReference>
<protein>
    <submittedName>
        <fullName evidence="7">Anaerobic nitric oxide reductase transcriptional regulator</fullName>
    </submittedName>
</protein>
<dbReference type="RefSeq" id="WP_115291617.1">
    <property type="nucleotide sequence ID" value="NZ_UGUU01000001.1"/>
</dbReference>
<evidence type="ECO:0000256" key="4">
    <source>
        <dbReference type="ARBA" id="ARBA00023125"/>
    </source>
</evidence>
<dbReference type="InterPro" id="IPR003593">
    <property type="entry name" value="AAA+_ATPase"/>
</dbReference>
<accession>A0A379IVL6</accession>
<dbReference type="SMART" id="SM00065">
    <property type="entry name" value="GAF"/>
    <property type="match status" value="1"/>
</dbReference>
<dbReference type="InterPro" id="IPR025944">
    <property type="entry name" value="Sigma_54_int_dom_CS"/>
</dbReference>
<dbReference type="EMBL" id="UGUU01000001">
    <property type="protein sequence ID" value="SUD40186.1"/>
    <property type="molecule type" value="Genomic_DNA"/>
</dbReference>
<dbReference type="Gene3D" id="3.40.50.300">
    <property type="entry name" value="P-loop containing nucleotide triphosphate hydrolases"/>
    <property type="match status" value="1"/>
</dbReference>
<evidence type="ECO:0000313" key="7">
    <source>
        <dbReference type="EMBL" id="SUD40186.1"/>
    </source>
</evidence>
<dbReference type="PANTHER" id="PTHR32071">
    <property type="entry name" value="TRANSCRIPTIONAL REGULATORY PROTEIN"/>
    <property type="match status" value="1"/>
</dbReference>
<reference evidence="7 8" key="1">
    <citation type="submission" date="2018-06" db="EMBL/GenBank/DDBJ databases">
        <authorList>
            <consortium name="Pathogen Informatics"/>
            <person name="Doyle S."/>
        </authorList>
    </citation>
    <scope>NUCLEOTIDE SEQUENCE [LARGE SCALE GENOMIC DNA]</scope>
    <source>
        <strain evidence="7 8">NCTC10899</strain>
    </source>
</reference>
<dbReference type="InterPro" id="IPR009057">
    <property type="entry name" value="Homeodomain-like_sf"/>
</dbReference>
<evidence type="ECO:0000256" key="2">
    <source>
        <dbReference type="ARBA" id="ARBA00022840"/>
    </source>
</evidence>
<gene>
    <name evidence="7" type="primary">luxO_2</name>
    <name evidence="7" type="ORF">NCTC10899_03018</name>
</gene>
<dbReference type="Gene3D" id="1.10.8.60">
    <property type="match status" value="1"/>
</dbReference>
<organism evidence="7 8">
    <name type="scientific">Ectopseudomonas mendocina</name>
    <name type="common">Pseudomonas mendocina</name>
    <dbReference type="NCBI Taxonomy" id="300"/>
    <lineage>
        <taxon>Bacteria</taxon>
        <taxon>Pseudomonadati</taxon>
        <taxon>Pseudomonadota</taxon>
        <taxon>Gammaproteobacteria</taxon>
        <taxon>Pseudomonadales</taxon>
        <taxon>Pseudomonadaceae</taxon>
        <taxon>Ectopseudomonas</taxon>
    </lineage>
</organism>
<evidence type="ECO:0000256" key="1">
    <source>
        <dbReference type="ARBA" id="ARBA00022741"/>
    </source>
</evidence>
<keyword evidence="4" id="KW-0238">DNA-binding</keyword>
<evidence type="ECO:0000259" key="6">
    <source>
        <dbReference type="PROSITE" id="PS50045"/>
    </source>
</evidence>
<dbReference type="AlphaFoldDB" id="A0A379IVL6"/>
<dbReference type="PROSITE" id="PS50045">
    <property type="entry name" value="SIGMA54_INTERACT_4"/>
    <property type="match status" value="1"/>
</dbReference>
<dbReference type="CDD" id="cd00009">
    <property type="entry name" value="AAA"/>
    <property type="match status" value="1"/>
</dbReference>
<dbReference type="SUPFAM" id="SSF46689">
    <property type="entry name" value="Homeodomain-like"/>
    <property type="match status" value="1"/>
</dbReference>
<dbReference type="PANTHER" id="PTHR32071:SF35">
    <property type="entry name" value="ANAEROBIC NITRIC OXIDE REDUCTASE TRANSCRIPTION REGULATOR NORR"/>
    <property type="match status" value="1"/>
</dbReference>
<dbReference type="InterPro" id="IPR003018">
    <property type="entry name" value="GAF"/>
</dbReference>
<keyword evidence="3" id="KW-0805">Transcription regulation</keyword>
<dbReference type="InterPro" id="IPR002078">
    <property type="entry name" value="Sigma_54_int"/>
</dbReference>
<dbReference type="Gene3D" id="3.30.450.40">
    <property type="match status" value="1"/>
</dbReference>
<keyword evidence="5" id="KW-0804">Transcription</keyword>
<dbReference type="Proteomes" id="UP000254260">
    <property type="component" value="Unassembled WGS sequence"/>
</dbReference>
<dbReference type="GO" id="GO:0006355">
    <property type="term" value="P:regulation of DNA-templated transcription"/>
    <property type="evidence" value="ECO:0007669"/>
    <property type="project" value="InterPro"/>
</dbReference>
<dbReference type="OrthoDB" id="9804019at2"/>
<dbReference type="InterPro" id="IPR029016">
    <property type="entry name" value="GAF-like_dom_sf"/>
</dbReference>
<dbReference type="InterPro" id="IPR025662">
    <property type="entry name" value="Sigma_54_int_dom_ATP-bd_1"/>
</dbReference>
<evidence type="ECO:0000256" key="3">
    <source>
        <dbReference type="ARBA" id="ARBA00023015"/>
    </source>
</evidence>
<dbReference type="Pfam" id="PF01590">
    <property type="entry name" value="GAF"/>
    <property type="match status" value="1"/>
</dbReference>
<name>A0A379IVL6_ECTME</name>
<evidence type="ECO:0000313" key="8">
    <source>
        <dbReference type="Proteomes" id="UP000254260"/>
    </source>
</evidence>
<dbReference type="SUPFAM" id="SSF55781">
    <property type="entry name" value="GAF domain-like"/>
    <property type="match status" value="1"/>
</dbReference>
<dbReference type="Pfam" id="PF25601">
    <property type="entry name" value="AAA_lid_14"/>
    <property type="match status" value="1"/>
</dbReference>
<evidence type="ECO:0000256" key="5">
    <source>
        <dbReference type="ARBA" id="ARBA00023163"/>
    </source>
</evidence>
<dbReference type="NCBIfam" id="NF003451">
    <property type="entry name" value="PRK05022.1"/>
    <property type="match status" value="1"/>
</dbReference>